<dbReference type="SUPFAM" id="SSF49303">
    <property type="entry name" value="beta-Galactosidase/glucuronidase domain"/>
    <property type="match status" value="1"/>
</dbReference>
<dbReference type="InterPro" id="IPR006102">
    <property type="entry name" value="Ig-like_GH2"/>
</dbReference>
<dbReference type="Gene3D" id="2.60.120.260">
    <property type="entry name" value="Galactose-binding domain-like"/>
    <property type="match status" value="1"/>
</dbReference>
<feature type="domain" description="DUF4982" evidence="6">
    <location>
        <begin position="661"/>
        <end position="719"/>
    </location>
</feature>
<dbReference type="PANTHER" id="PTHR42732:SF1">
    <property type="entry name" value="BETA-MANNOSIDASE"/>
    <property type="match status" value="1"/>
</dbReference>
<dbReference type="AlphaFoldDB" id="A0A9X2H899"/>
<dbReference type="InterPro" id="IPR006101">
    <property type="entry name" value="Glyco_hydro_2"/>
</dbReference>
<evidence type="ECO:0000259" key="4">
    <source>
        <dbReference type="Pfam" id="PF00703"/>
    </source>
</evidence>
<dbReference type="GO" id="GO:0004553">
    <property type="term" value="F:hydrolase activity, hydrolyzing O-glycosyl compounds"/>
    <property type="evidence" value="ECO:0007669"/>
    <property type="project" value="InterPro"/>
</dbReference>
<reference evidence="8" key="1">
    <citation type="submission" date="2022-06" db="EMBL/GenBank/DDBJ databases">
        <title>Sequencing the genomes of 1000 actinobacteria strains.</title>
        <authorList>
            <person name="Klenk H.-P."/>
        </authorList>
    </citation>
    <scope>NUCLEOTIDE SEQUENCE</scope>
    <source>
        <strain evidence="8">DSM 22016</strain>
    </source>
</reference>
<feature type="domain" description="Glycoside hydrolase family 2 immunoglobulin-like beta-sandwich" evidence="4">
    <location>
        <begin position="177"/>
        <end position="288"/>
    </location>
</feature>
<feature type="domain" description="Glycoside hydrolase family 2" evidence="7">
    <location>
        <begin position="733"/>
        <end position="832"/>
    </location>
</feature>
<dbReference type="SUPFAM" id="SSF51445">
    <property type="entry name" value="(Trans)glycosidases"/>
    <property type="match status" value="1"/>
</dbReference>
<dbReference type="Gene3D" id="2.60.40.10">
    <property type="entry name" value="Immunoglobulins"/>
    <property type="match status" value="3"/>
</dbReference>
<dbReference type="InterPro" id="IPR017853">
    <property type="entry name" value="GH"/>
</dbReference>
<evidence type="ECO:0000313" key="9">
    <source>
        <dbReference type="Proteomes" id="UP001139722"/>
    </source>
</evidence>
<sequence>MTSTETVTAPDRVDPSRVAFNTGWSFRTKVTAFQELGGAGASDWTEVLLPHDALIGTERSADAPRGDTTAYFAGGSFEYRKRFTVPAEARGSRMLLEFDGVYRDAMVFVNGALAGQHAFGTSRFAVRIDPYVEFGAENEVRVECRTHLDSRWYAGAGIHRDVHLITKAPLHIAHDGVRVTTPDVDADRAIVEIAVTVENDSPVTTTVRLSAAVIEEDIAEVASGSTPVTLLPGERQVARLRLPVASPALWSVEDPSLYALRLQLAEIGGADAAGATVLDEERVSFGIRTLQLDPQQGLRINGREVKLRGACIHSDNGPLGAVSIARAEERRVQALKDAGFNAIRSAHNPASSALLAACDRLGMLVMDESFDMWTFGKSDFDTASDFAQWWERDLEALVAKDFNHPSVIMYSIGNEIPETGNRFGAMIGRRLAEKIRSLDDTRYLTNGINGFVSMLDTIIPMMQANRAAAADAGPAGVNGMMAGFGQMMSRIQASPQATERIEESFAVLDIAGMNYGDARYELDRELFPNRIIVGAETWPTDIDKNWALVTANSHVLGDFTWTGWDYLGETGIGVVKYDDDGARGQASFATGFPGLTAWCGDLDITGFRRPASYYREIVFGLRTEPYIAVQRPEHHGKDIAVATPWAWTDSIGSWSWAGFEGRPIHVEVYADADEVELLLDGETLGRATVGESRKYRADFETVYRPGELVAVASRDGVEIGRTSLAAASATLGLRVTADRTDLRADGTDLAYLAIELTDEPGTVHATRDRTVTVTVDGPAVLALGSGAPITEEGFTAPQHRTFDGRALAIIRPTGAGEITVTVTADGCAPASVALSVD</sequence>
<dbReference type="GO" id="GO:0005975">
    <property type="term" value="P:carbohydrate metabolic process"/>
    <property type="evidence" value="ECO:0007669"/>
    <property type="project" value="InterPro"/>
</dbReference>
<dbReference type="Pfam" id="PF00703">
    <property type="entry name" value="Glyco_hydro_2"/>
    <property type="match status" value="1"/>
</dbReference>
<evidence type="ECO:0008006" key="10">
    <source>
        <dbReference type="Google" id="ProtNLM"/>
    </source>
</evidence>
<accession>A0A9X2H899</accession>
<evidence type="ECO:0000313" key="8">
    <source>
        <dbReference type="EMBL" id="MCP2371809.1"/>
    </source>
</evidence>
<evidence type="ECO:0000259" key="7">
    <source>
        <dbReference type="Pfam" id="PF18565"/>
    </source>
</evidence>
<dbReference type="InterPro" id="IPR008964">
    <property type="entry name" value="Invasin/intimin_cell_adhesion"/>
</dbReference>
<keyword evidence="3" id="KW-0326">Glycosidase</keyword>
<dbReference type="InterPro" id="IPR040605">
    <property type="entry name" value="Glyco_hydro2_dom5"/>
</dbReference>
<dbReference type="EMBL" id="JAMZDY010000001">
    <property type="protein sequence ID" value="MCP2371809.1"/>
    <property type="molecule type" value="Genomic_DNA"/>
</dbReference>
<feature type="domain" description="Glycoside hydrolase family 2 catalytic" evidence="5">
    <location>
        <begin position="298"/>
        <end position="459"/>
    </location>
</feature>
<dbReference type="PANTHER" id="PTHR42732">
    <property type="entry name" value="BETA-GALACTOSIDASE"/>
    <property type="match status" value="1"/>
</dbReference>
<dbReference type="RefSeq" id="WP_156998024.1">
    <property type="nucleotide sequence ID" value="NZ_BAAANU010000003.1"/>
</dbReference>
<comment type="similarity">
    <text evidence="1">Belongs to the glycosyl hydrolase 2 family.</text>
</comment>
<dbReference type="InterPro" id="IPR032311">
    <property type="entry name" value="DUF4982"/>
</dbReference>
<keyword evidence="9" id="KW-1185">Reference proteome</keyword>
<dbReference type="InterPro" id="IPR051913">
    <property type="entry name" value="GH2_Domain-Containing"/>
</dbReference>
<dbReference type="OrthoDB" id="9762066at2"/>
<dbReference type="SUPFAM" id="SSF49373">
    <property type="entry name" value="Invasin/intimin cell-adhesion fragments"/>
    <property type="match status" value="1"/>
</dbReference>
<dbReference type="Gene3D" id="3.20.20.80">
    <property type="entry name" value="Glycosidases"/>
    <property type="match status" value="1"/>
</dbReference>
<evidence type="ECO:0000256" key="1">
    <source>
        <dbReference type="ARBA" id="ARBA00007401"/>
    </source>
</evidence>
<evidence type="ECO:0000256" key="3">
    <source>
        <dbReference type="ARBA" id="ARBA00023295"/>
    </source>
</evidence>
<dbReference type="Proteomes" id="UP001139722">
    <property type="component" value="Unassembled WGS sequence"/>
</dbReference>
<dbReference type="Pfam" id="PF18565">
    <property type="entry name" value="Glyco_hydro2_C5"/>
    <property type="match status" value="1"/>
</dbReference>
<dbReference type="PRINTS" id="PR00132">
    <property type="entry name" value="GLHYDRLASE2"/>
</dbReference>
<dbReference type="Pfam" id="PF16355">
    <property type="entry name" value="DUF4982"/>
    <property type="match status" value="1"/>
</dbReference>
<evidence type="ECO:0000256" key="2">
    <source>
        <dbReference type="ARBA" id="ARBA00022801"/>
    </source>
</evidence>
<dbReference type="InterPro" id="IPR036156">
    <property type="entry name" value="Beta-gal/glucu_dom_sf"/>
</dbReference>
<dbReference type="InterPro" id="IPR008979">
    <property type="entry name" value="Galactose-bd-like_sf"/>
</dbReference>
<evidence type="ECO:0000259" key="6">
    <source>
        <dbReference type="Pfam" id="PF16355"/>
    </source>
</evidence>
<proteinExistence type="inferred from homology"/>
<dbReference type="Pfam" id="PF02836">
    <property type="entry name" value="Glyco_hydro_2_C"/>
    <property type="match status" value="1"/>
</dbReference>
<gene>
    <name evidence="8" type="ORF">BJ978_002485</name>
</gene>
<dbReference type="InterPro" id="IPR006103">
    <property type="entry name" value="Glyco_hydro_2_cat"/>
</dbReference>
<evidence type="ECO:0000259" key="5">
    <source>
        <dbReference type="Pfam" id="PF02836"/>
    </source>
</evidence>
<name>A0A9X2H899_9MICO</name>
<dbReference type="SUPFAM" id="SSF49785">
    <property type="entry name" value="Galactose-binding domain-like"/>
    <property type="match status" value="1"/>
</dbReference>
<comment type="caution">
    <text evidence="8">The sequence shown here is derived from an EMBL/GenBank/DDBJ whole genome shotgun (WGS) entry which is preliminary data.</text>
</comment>
<protein>
    <recommendedName>
        <fullName evidence="10">DUF4982 domain-containing protein</fullName>
    </recommendedName>
</protein>
<dbReference type="InterPro" id="IPR013783">
    <property type="entry name" value="Ig-like_fold"/>
</dbReference>
<organism evidence="8 9">
    <name type="scientific">Agromyces terreus</name>
    <dbReference type="NCBI Taxonomy" id="424795"/>
    <lineage>
        <taxon>Bacteria</taxon>
        <taxon>Bacillati</taxon>
        <taxon>Actinomycetota</taxon>
        <taxon>Actinomycetes</taxon>
        <taxon>Micrococcales</taxon>
        <taxon>Microbacteriaceae</taxon>
        <taxon>Agromyces</taxon>
    </lineage>
</organism>
<keyword evidence="2" id="KW-0378">Hydrolase</keyword>